<dbReference type="PANTHER" id="PTHR42736:SF1">
    <property type="entry name" value="PROTEIN-GLUTAMINE GAMMA-GLUTAMYLTRANSFERASE"/>
    <property type="match status" value="1"/>
</dbReference>
<keyword evidence="1" id="KW-0812">Transmembrane</keyword>
<proteinExistence type="predicted"/>
<feature type="transmembrane region" description="Helical" evidence="1">
    <location>
        <begin position="133"/>
        <end position="152"/>
    </location>
</feature>
<reference evidence="3 4" key="2">
    <citation type="submission" date="2020-04" db="EMBL/GenBank/DDBJ databases">
        <title>Complete genome sequence of Alteromonas pelagimontana 5.12T.</title>
        <authorList>
            <person name="Sinha R.K."/>
            <person name="Krishnan K.P."/>
            <person name="Kurian J.P."/>
        </authorList>
    </citation>
    <scope>NUCLEOTIDE SEQUENCE [LARGE SCALE GENOMIC DNA]</scope>
    <source>
        <strain evidence="3 4">5.12</strain>
    </source>
</reference>
<dbReference type="InterPro" id="IPR038765">
    <property type="entry name" value="Papain-like_cys_pep_sf"/>
</dbReference>
<protein>
    <submittedName>
        <fullName evidence="3">DUF3488 domain-containing transglutaminase family protein</fullName>
    </submittedName>
</protein>
<sequence length="676" mass="75697">MTAGRLPIAGHRASLIIALFFAAVSLGLFSSLMLWVLLLMLCAVMVRISLYIGKYRHAPKSLTVNLLAVLCAITLAWFTPQLGLLLAMVNLLVMACALKLMLLTRRRDFLHLFGCGLFLIGCGYIFNQSVFSAAFHLLLLLVCLVALSAVYAPGQALPRQIRSLTVVSVQAIPIALLLFLIIPQLPPLWKMPTGSSTTSGLTEKVTPGDIAKLTLSTDLVFNATFTGAVPDKNERYWRAITLEHFDGKSWQVSELRKQTRKQYQSSGAEFSPEVVGAAYHYQVIAEPTGETWLYAIDVALANNFSSRDYIWQSADYQLIASQPLRSKWAYDVSSYPATPLNQSLLSVDRRINLQLPQSGNPRTAQWVKQLRQTFSDDSRFINAIMAHFAQPVFRYTLTPTPMPLNPVDAFLFDHQAGFCSHYASAMAYALRLAGIPARMVTGYQGGETLAANVLSVHQYDAHAWVEAMLGEQGWVRFDPTSVVAPARLQFGLQEAIEESGELLDNNPFSGLRQLPVLANLRHLFANMDYLWSRWVLGFNANMQQNLLTLILGKITPLRLTVLFLAIMAVIAGLLALYFLPKWRRNPPPEHFAIYHKGVTLVARFSGIPRMHLAPRQYMEKVRPCLPLPAAMQFSSLTQKFEIIEYHPATGDRVSKEMIRMKVTLRLLKKSLQQNKR</sequence>
<organism evidence="3 4">
    <name type="scientific">Alteromonas pelagimontana</name>
    <dbReference type="NCBI Taxonomy" id="1858656"/>
    <lineage>
        <taxon>Bacteria</taxon>
        <taxon>Pseudomonadati</taxon>
        <taxon>Pseudomonadota</taxon>
        <taxon>Gammaproteobacteria</taxon>
        <taxon>Alteromonadales</taxon>
        <taxon>Alteromonadaceae</taxon>
        <taxon>Alteromonas/Salinimonas group</taxon>
        <taxon>Alteromonas</taxon>
    </lineage>
</organism>
<keyword evidence="1" id="KW-0472">Membrane</keyword>
<keyword evidence="1" id="KW-1133">Transmembrane helix</keyword>
<dbReference type="EMBL" id="CP052766">
    <property type="protein sequence ID" value="QJR79681.1"/>
    <property type="molecule type" value="Genomic_DNA"/>
</dbReference>
<dbReference type="RefSeq" id="WP_075609000.1">
    <property type="nucleotide sequence ID" value="NZ_CP052766.1"/>
</dbReference>
<dbReference type="InterPro" id="IPR021878">
    <property type="entry name" value="TgpA_N"/>
</dbReference>
<feature type="transmembrane region" description="Helical" evidence="1">
    <location>
        <begin position="84"/>
        <end position="102"/>
    </location>
</feature>
<name>A0A6M4M915_9ALTE</name>
<dbReference type="Pfam" id="PF11992">
    <property type="entry name" value="TgpA_N"/>
    <property type="match status" value="1"/>
</dbReference>
<dbReference type="InterPro" id="IPR002931">
    <property type="entry name" value="Transglutaminase-like"/>
</dbReference>
<dbReference type="Proteomes" id="UP000219285">
    <property type="component" value="Chromosome"/>
</dbReference>
<evidence type="ECO:0000313" key="3">
    <source>
        <dbReference type="EMBL" id="QJR79681.1"/>
    </source>
</evidence>
<feature type="transmembrane region" description="Helical" evidence="1">
    <location>
        <begin position="164"/>
        <end position="182"/>
    </location>
</feature>
<dbReference type="AlphaFoldDB" id="A0A6M4M915"/>
<dbReference type="PANTHER" id="PTHR42736">
    <property type="entry name" value="PROTEIN-GLUTAMINE GAMMA-GLUTAMYLTRANSFERASE"/>
    <property type="match status" value="1"/>
</dbReference>
<evidence type="ECO:0000259" key="2">
    <source>
        <dbReference type="SMART" id="SM00460"/>
    </source>
</evidence>
<dbReference type="Gene3D" id="3.10.620.30">
    <property type="match status" value="1"/>
</dbReference>
<feature type="transmembrane region" description="Helical" evidence="1">
    <location>
        <begin position="109"/>
        <end position="127"/>
    </location>
</feature>
<dbReference type="SMART" id="SM00460">
    <property type="entry name" value="TGc"/>
    <property type="match status" value="1"/>
</dbReference>
<dbReference type="InterPro" id="IPR052901">
    <property type="entry name" value="Bact_TGase-like"/>
</dbReference>
<feature type="transmembrane region" description="Helical" evidence="1">
    <location>
        <begin position="12"/>
        <end position="29"/>
    </location>
</feature>
<feature type="transmembrane region" description="Helical" evidence="1">
    <location>
        <begin position="62"/>
        <end position="78"/>
    </location>
</feature>
<evidence type="ECO:0000313" key="4">
    <source>
        <dbReference type="Proteomes" id="UP000219285"/>
    </source>
</evidence>
<evidence type="ECO:0000256" key="1">
    <source>
        <dbReference type="SAM" id="Phobius"/>
    </source>
</evidence>
<reference evidence="4" key="1">
    <citation type="submission" date="2014-12" db="EMBL/GenBank/DDBJ databases">
        <title>Complete genome sequence of a multi-drug resistant Klebsiella pneumoniae.</title>
        <authorList>
            <person name="Hua X."/>
            <person name="Chen Q."/>
            <person name="Li X."/>
            <person name="Feng Y."/>
            <person name="Ruan Z."/>
            <person name="Yu Y."/>
        </authorList>
    </citation>
    <scope>NUCLEOTIDE SEQUENCE [LARGE SCALE GENOMIC DNA]</scope>
    <source>
        <strain evidence="4">5.12</strain>
    </source>
</reference>
<feature type="domain" description="Transglutaminase-like" evidence="2">
    <location>
        <begin position="411"/>
        <end position="481"/>
    </location>
</feature>
<dbReference type="OrthoDB" id="9804872at2"/>
<dbReference type="Pfam" id="PF01841">
    <property type="entry name" value="Transglut_core"/>
    <property type="match status" value="1"/>
</dbReference>
<gene>
    <name evidence="3" type="ORF">CA267_002130</name>
</gene>
<accession>A0A6M4M915</accession>
<feature type="transmembrane region" description="Helical" evidence="1">
    <location>
        <begin position="559"/>
        <end position="579"/>
    </location>
</feature>
<dbReference type="SUPFAM" id="SSF54001">
    <property type="entry name" value="Cysteine proteinases"/>
    <property type="match status" value="1"/>
</dbReference>
<keyword evidence="4" id="KW-1185">Reference proteome</keyword>
<dbReference type="KEGG" id="apel:CA267_002130"/>